<proteinExistence type="predicted"/>
<evidence type="ECO:0000313" key="2">
    <source>
        <dbReference type="Proteomes" id="UP000292027"/>
    </source>
</evidence>
<gene>
    <name evidence="1" type="ORF">EV645_5716</name>
</gene>
<protein>
    <submittedName>
        <fullName evidence="1">Uncharacterized protein</fullName>
    </submittedName>
</protein>
<keyword evidence="2" id="KW-1185">Reference proteome</keyword>
<organism evidence="1 2">
    <name type="scientific">Kribbella rubisoli</name>
    <dbReference type="NCBI Taxonomy" id="3075929"/>
    <lineage>
        <taxon>Bacteria</taxon>
        <taxon>Bacillati</taxon>
        <taxon>Actinomycetota</taxon>
        <taxon>Actinomycetes</taxon>
        <taxon>Propionibacteriales</taxon>
        <taxon>Kribbellaceae</taxon>
        <taxon>Kribbella</taxon>
    </lineage>
</organism>
<dbReference type="OrthoDB" id="9955215at2"/>
<dbReference type="RefSeq" id="WP_157997170.1">
    <property type="nucleotide sequence ID" value="NZ_SHKR01000014.1"/>
</dbReference>
<comment type="caution">
    <text evidence="1">The sequence shown here is derived from an EMBL/GenBank/DDBJ whole genome shotgun (WGS) entry which is preliminary data.</text>
</comment>
<evidence type="ECO:0000313" key="1">
    <source>
        <dbReference type="EMBL" id="RZU12446.1"/>
    </source>
</evidence>
<sequence length="57" mass="6287">MTGSYDYENATEAERAAYDRGTEDALNPAGMDLSDVLLLLAVCQDALARNLRELRHS</sequence>
<accession>A0A4V6MF10</accession>
<dbReference type="Proteomes" id="UP000292027">
    <property type="component" value="Unassembled WGS sequence"/>
</dbReference>
<reference evidence="1 2" key="1">
    <citation type="journal article" date="2015" name="Stand. Genomic Sci.">
        <title>Genomic Encyclopedia of Bacterial and Archaeal Type Strains, Phase III: the genomes of soil and plant-associated and newly described type strains.</title>
        <authorList>
            <person name="Whitman W.B."/>
            <person name="Woyke T."/>
            <person name="Klenk H.P."/>
            <person name="Zhou Y."/>
            <person name="Lilburn T.G."/>
            <person name="Beck B.J."/>
            <person name="De Vos P."/>
            <person name="Vandamme P."/>
            <person name="Eisen J.A."/>
            <person name="Garrity G."/>
            <person name="Hugenholtz P."/>
            <person name="Kyrpides N.C."/>
        </authorList>
    </citation>
    <scope>NUCLEOTIDE SEQUENCE [LARGE SCALE GENOMIC DNA]</scope>
    <source>
        <strain evidence="1 2">VKM Ac-2540</strain>
    </source>
</reference>
<name>A0A4V6MF10_9ACTN</name>
<dbReference type="AlphaFoldDB" id="A0A4V6MF10"/>
<dbReference type="EMBL" id="SHKR01000014">
    <property type="protein sequence ID" value="RZU12446.1"/>
    <property type="molecule type" value="Genomic_DNA"/>
</dbReference>